<evidence type="ECO:0000313" key="4">
    <source>
        <dbReference type="Proteomes" id="UP001058003"/>
    </source>
</evidence>
<evidence type="ECO:0000256" key="1">
    <source>
        <dbReference type="SAM" id="MobiDB-lite"/>
    </source>
</evidence>
<keyword evidence="2" id="KW-0472">Membrane</keyword>
<dbReference type="AlphaFoldDB" id="A0A9Q9IBN9"/>
<keyword evidence="4" id="KW-1185">Reference proteome</keyword>
<keyword evidence="2" id="KW-1133">Transmembrane helix</keyword>
<feature type="region of interest" description="Disordered" evidence="1">
    <location>
        <begin position="216"/>
        <end position="257"/>
    </location>
</feature>
<dbReference type="RefSeq" id="WP_156089214.1">
    <property type="nucleotide sequence ID" value="NZ_CP073767.1"/>
</dbReference>
<feature type="transmembrane region" description="Helical" evidence="2">
    <location>
        <begin position="303"/>
        <end position="321"/>
    </location>
</feature>
<evidence type="ECO:0000256" key="2">
    <source>
        <dbReference type="SAM" id="Phobius"/>
    </source>
</evidence>
<name>A0A9Q9IBN9_9ACTN</name>
<reference evidence="3" key="1">
    <citation type="submission" date="2021-04" db="EMBL/GenBank/DDBJ databases">
        <title>Dactylosporangium aurantiacum NRRL B-8018 full assembly.</title>
        <authorList>
            <person name="Hartkoorn R.C."/>
            <person name="Beaudoing E."/>
            <person name="Hot D."/>
        </authorList>
    </citation>
    <scope>NUCLEOTIDE SEQUENCE</scope>
    <source>
        <strain evidence="3">NRRL B-8018</strain>
    </source>
</reference>
<proteinExistence type="predicted"/>
<dbReference type="EMBL" id="CP073767">
    <property type="protein sequence ID" value="UWZ53087.1"/>
    <property type="molecule type" value="Genomic_DNA"/>
</dbReference>
<feature type="region of interest" description="Disordered" evidence="1">
    <location>
        <begin position="391"/>
        <end position="415"/>
    </location>
</feature>
<dbReference type="OrthoDB" id="5241181at2"/>
<accession>A0A9Q9IBN9</accession>
<feature type="transmembrane region" description="Helical" evidence="2">
    <location>
        <begin position="362"/>
        <end position="383"/>
    </location>
</feature>
<feature type="transmembrane region" description="Helical" evidence="2">
    <location>
        <begin position="328"/>
        <end position="350"/>
    </location>
</feature>
<sequence length="415" mass="41787">MTRTTPAATTPHPRPAPAARRVIVAVLLGVLAALGYTAPVAAHGADAPAAVDYVVTVDSVSVPGVTVRAVEGGARLELRSDTDRSVVVLGLQGEPFLRIGPDGVAENRRSPTWAASRSLTGRAAGQAGGVAADAPDWRRVSTGRTVRWHDERARELPARAWSVPLEVDGATPGIVRGTVRPAAPPPTGWWWAGSLLAAVAVGAALAHPALARRADRQAARKAGQDAGQDAGQEAGQKAGQKAGREAGQDAGQDGAGRGSAAGAAAMAGVAAVAGAVTVAWIVASAGLATSPVESLGTQLLARLWPLLTSLGVLGAAVLQALRRPAADIVTALAGACLAVMTGFADAAVFSNGSLAGPGWSRWAVATALAGGLALLAAGGIRWYRTPAVEAPAPAPELPAPTPEPAGRDHTIRRDK</sequence>
<dbReference type="KEGG" id="daur:Daura_41920"/>
<gene>
    <name evidence="3" type="ORF">Daura_41920</name>
</gene>
<keyword evidence="2" id="KW-0812">Transmembrane</keyword>
<dbReference type="Proteomes" id="UP001058003">
    <property type="component" value="Chromosome"/>
</dbReference>
<feature type="compositionally biased region" description="Pro residues" evidence="1">
    <location>
        <begin position="392"/>
        <end position="403"/>
    </location>
</feature>
<feature type="transmembrane region" description="Helical" evidence="2">
    <location>
        <begin position="189"/>
        <end position="211"/>
    </location>
</feature>
<feature type="transmembrane region" description="Helical" evidence="2">
    <location>
        <begin position="260"/>
        <end position="283"/>
    </location>
</feature>
<feature type="compositionally biased region" description="Basic and acidic residues" evidence="1">
    <location>
        <begin position="405"/>
        <end position="415"/>
    </location>
</feature>
<evidence type="ECO:0000313" key="3">
    <source>
        <dbReference type="EMBL" id="UWZ53087.1"/>
    </source>
</evidence>
<organism evidence="3 4">
    <name type="scientific">Dactylosporangium aurantiacum</name>
    <dbReference type="NCBI Taxonomy" id="35754"/>
    <lineage>
        <taxon>Bacteria</taxon>
        <taxon>Bacillati</taxon>
        <taxon>Actinomycetota</taxon>
        <taxon>Actinomycetes</taxon>
        <taxon>Micromonosporales</taxon>
        <taxon>Micromonosporaceae</taxon>
        <taxon>Dactylosporangium</taxon>
    </lineage>
</organism>
<feature type="compositionally biased region" description="Low complexity" evidence="1">
    <location>
        <begin position="220"/>
        <end position="241"/>
    </location>
</feature>
<protein>
    <submittedName>
        <fullName evidence="3">Uncharacterized protein</fullName>
    </submittedName>
</protein>